<dbReference type="Proteomes" id="UP000034852">
    <property type="component" value="Unassembled WGS sequence"/>
</dbReference>
<protein>
    <submittedName>
        <fullName evidence="1">Uncharacterized protein</fullName>
    </submittedName>
</protein>
<evidence type="ECO:0000313" key="2">
    <source>
        <dbReference type="Proteomes" id="UP000034852"/>
    </source>
</evidence>
<evidence type="ECO:0000313" key="1">
    <source>
        <dbReference type="EMBL" id="KKQ35597.1"/>
    </source>
</evidence>
<proteinExistence type="predicted"/>
<name>A0A0G0H069_9BACT</name>
<comment type="caution">
    <text evidence="1">The sequence shown here is derived from an EMBL/GenBank/DDBJ whole genome shotgun (WGS) entry which is preliminary data.</text>
</comment>
<sequence>MYNPLGPIFSLNASILFYGQICEIDTVFNNVARLEGVSLSPIDMGDGTTSKEIRDGDLAFRVSYITNTDEGSVDSSVELIARPVSINESGAISENSDAVKLYERFMLMLQSLLNSLYPPGSYKIKYNGK</sequence>
<accession>A0A0G0H069</accession>
<reference evidence="1 2" key="1">
    <citation type="journal article" date="2015" name="Nature">
        <title>rRNA introns, odd ribosomes, and small enigmatic genomes across a large radiation of phyla.</title>
        <authorList>
            <person name="Brown C.T."/>
            <person name="Hug L.A."/>
            <person name="Thomas B.C."/>
            <person name="Sharon I."/>
            <person name="Castelle C.J."/>
            <person name="Singh A."/>
            <person name="Wilkins M.J."/>
            <person name="Williams K.H."/>
            <person name="Banfield J.F."/>
        </authorList>
    </citation>
    <scope>NUCLEOTIDE SEQUENCE [LARGE SCALE GENOMIC DNA]</scope>
</reference>
<dbReference type="AlphaFoldDB" id="A0A0G0H069"/>
<organism evidence="1 2">
    <name type="scientific">candidate division WS6 bacterium GW2011_GWA2_37_6</name>
    <dbReference type="NCBI Taxonomy" id="1619087"/>
    <lineage>
        <taxon>Bacteria</taxon>
        <taxon>Candidatus Dojkabacteria</taxon>
    </lineage>
</organism>
<dbReference type="EMBL" id="LBTH01000021">
    <property type="protein sequence ID" value="KKQ35597.1"/>
    <property type="molecule type" value="Genomic_DNA"/>
</dbReference>
<gene>
    <name evidence="1" type="ORF">US52_C0021G0002</name>
</gene>